<feature type="transmembrane region" description="Helical" evidence="1">
    <location>
        <begin position="236"/>
        <end position="257"/>
    </location>
</feature>
<feature type="transmembrane region" description="Helical" evidence="1">
    <location>
        <begin position="59"/>
        <end position="79"/>
    </location>
</feature>
<feature type="transmembrane region" description="Helical" evidence="1">
    <location>
        <begin position="173"/>
        <end position="194"/>
    </location>
</feature>
<reference evidence="2" key="1">
    <citation type="submission" date="2022-10" db="EMBL/GenBank/DDBJ databases">
        <title>The complete genomes of actinobacterial strains from the NBC collection.</title>
        <authorList>
            <person name="Joergensen T.S."/>
            <person name="Alvarez Arevalo M."/>
            <person name="Sterndorff E.B."/>
            <person name="Faurdal D."/>
            <person name="Vuksanovic O."/>
            <person name="Mourched A.-S."/>
            <person name="Charusanti P."/>
            <person name="Shaw S."/>
            <person name="Blin K."/>
            <person name="Weber T."/>
        </authorList>
    </citation>
    <scope>NUCLEOTIDE SEQUENCE</scope>
    <source>
        <strain evidence="2">NBC_00093</strain>
    </source>
</reference>
<keyword evidence="1" id="KW-1133">Transmembrane helix</keyword>
<evidence type="ECO:0008006" key="3">
    <source>
        <dbReference type="Google" id="ProtNLM"/>
    </source>
</evidence>
<feature type="transmembrane region" description="Helical" evidence="1">
    <location>
        <begin position="353"/>
        <end position="370"/>
    </location>
</feature>
<dbReference type="EMBL" id="CP108222">
    <property type="protein sequence ID" value="WTT21964.1"/>
    <property type="molecule type" value="Genomic_DNA"/>
</dbReference>
<accession>A0AAU2AE18</accession>
<feature type="transmembrane region" description="Helical" evidence="1">
    <location>
        <begin position="22"/>
        <end position="44"/>
    </location>
</feature>
<evidence type="ECO:0000256" key="1">
    <source>
        <dbReference type="SAM" id="Phobius"/>
    </source>
</evidence>
<sequence length="386" mass="42294">MTTPLATEGSVRAPVVQRSLPWFAHGLANLAVVTALALASWYLLVDPKWSGLDIYPQPLIAFIFWTVTTFVWLGFNLDFHGFDRLPQPLRGIALILFVTTVGVGITFTLAYGWGHFDATFAADRAGGAGYLTGALFTLFGFFMYVTGVINWGRWPWSKLTTRQPWVGLGQITLLTVPTFILYAVLALPGLATWADPAKAWFTTPTLIGWFYSIIVSSHVTGLLTDNWPWRLAGSPGRVALASVVGNAVVGTGLYYVLLSLSKVLMGSSNADAIGPGVTIFAAELGVCWLFWMIFWANAFGNWPNGPSPARNHLVRVGITLGLGIATFLAYYFFIAGSVLHEPLVAGGMHGDALGWMDWMLLWTLFYVFCLESYGLPRRREPEPAEA</sequence>
<organism evidence="2">
    <name type="scientific">Streptomyces sp. NBC_00093</name>
    <dbReference type="NCBI Taxonomy" id="2975649"/>
    <lineage>
        <taxon>Bacteria</taxon>
        <taxon>Bacillati</taxon>
        <taxon>Actinomycetota</taxon>
        <taxon>Actinomycetes</taxon>
        <taxon>Kitasatosporales</taxon>
        <taxon>Streptomycetaceae</taxon>
        <taxon>Streptomyces</taxon>
    </lineage>
</organism>
<keyword evidence="1" id="KW-0472">Membrane</keyword>
<proteinExistence type="predicted"/>
<feature type="transmembrane region" description="Helical" evidence="1">
    <location>
        <begin position="133"/>
        <end position="152"/>
    </location>
</feature>
<dbReference type="AlphaFoldDB" id="A0AAU2AE18"/>
<feature type="transmembrane region" description="Helical" evidence="1">
    <location>
        <begin position="312"/>
        <end position="333"/>
    </location>
</feature>
<evidence type="ECO:0000313" key="2">
    <source>
        <dbReference type="EMBL" id="WTT21964.1"/>
    </source>
</evidence>
<feature type="transmembrane region" description="Helical" evidence="1">
    <location>
        <begin position="91"/>
        <end position="113"/>
    </location>
</feature>
<feature type="transmembrane region" description="Helical" evidence="1">
    <location>
        <begin position="277"/>
        <end position="300"/>
    </location>
</feature>
<protein>
    <recommendedName>
        <fullName evidence="3">AAT family amino acid transporter</fullName>
    </recommendedName>
</protein>
<feature type="transmembrane region" description="Helical" evidence="1">
    <location>
        <begin position="206"/>
        <end position="224"/>
    </location>
</feature>
<gene>
    <name evidence="2" type="ORF">OHA22_43745</name>
</gene>
<keyword evidence="1" id="KW-0812">Transmembrane</keyword>
<name>A0AAU2AE18_9ACTN</name>